<evidence type="ECO:0000313" key="9">
    <source>
        <dbReference type="EMBL" id="CAI2386221.1"/>
    </source>
</evidence>
<dbReference type="SMART" id="SM00717">
    <property type="entry name" value="SANT"/>
    <property type="match status" value="1"/>
</dbReference>
<dbReference type="GO" id="GO:0003677">
    <property type="term" value="F:DNA binding"/>
    <property type="evidence" value="ECO:0007669"/>
    <property type="project" value="UniProtKB-KW"/>
</dbReference>
<feature type="compositionally biased region" description="Polar residues" evidence="5">
    <location>
        <begin position="263"/>
        <end position="282"/>
    </location>
</feature>
<dbReference type="AlphaFoldDB" id="A0AAD1Y8Z3"/>
<feature type="region of interest" description="Disordered" evidence="5">
    <location>
        <begin position="309"/>
        <end position="357"/>
    </location>
</feature>
<dbReference type="Proteomes" id="UP001295684">
    <property type="component" value="Unassembled WGS sequence"/>
</dbReference>
<dbReference type="PROSITE" id="PS51293">
    <property type="entry name" value="SANT"/>
    <property type="match status" value="1"/>
</dbReference>
<feature type="compositionally biased region" description="Polar residues" evidence="5">
    <location>
        <begin position="151"/>
        <end position="179"/>
    </location>
</feature>
<feature type="compositionally biased region" description="Low complexity" evidence="5">
    <location>
        <begin position="312"/>
        <end position="340"/>
    </location>
</feature>
<evidence type="ECO:0000259" key="7">
    <source>
        <dbReference type="PROSITE" id="PS51293"/>
    </source>
</evidence>
<dbReference type="InterPro" id="IPR006447">
    <property type="entry name" value="Myb_dom_plants"/>
</dbReference>
<dbReference type="InterPro" id="IPR001005">
    <property type="entry name" value="SANT/Myb"/>
</dbReference>
<evidence type="ECO:0000256" key="5">
    <source>
        <dbReference type="SAM" id="MobiDB-lite"/>
    </source>
</evidence>
<evidence type="ECO:0000259" key="6">
    <source>
        <dbReference type="PROSITE" id="PS50090"/>
    </source>
</evidence>
<keyword evidence="1" id="KW-0805">Transcription regulation</keyword>
<dbReference type="PROSITE" id="PS51294">
    <property type="entry name" value="HTH_MYB"/>
    <property type="match status" value="1"/>
</dbReference>
<feature type="region of interest" description="Disordered" evidence="5">
    <location>
        <begin position="151"/>
        <end position="187"/>
    </location>
</feature>
<comment type="caution">
    <text evidence="9">The sequence shown here is derived from an EMBL/GenBank/DDBJ whole genome shotgun (WGS) entry which is preliminary data.</text>
</comment>
<keyword evidence="4" id="KW-0539">Nucleus</keyword>
<evidence type="ECO:0000259" key="8">
    <source>
        <dbReference type="PROSITE" id="PS51294"/>
    </source>
</evidence>
<dbReference type="PANTHER" id="PTHR12802">
    <property type="entry name" value="SWI/SNF COMPLEX-RELATED"/>
    <property type="match status" value="1"/>
</dbReference>
<evidence type="ECO:0000256" key="1">
    <source>
        <dbReference type="ARBA" id="ARBA00023015"/>
    </source>
</evidence>
<gene>
    <name evidence="9" type="ORF">ECRASSUSDP1_LOCUS27828</name>
</gene>
<evidence type="ECO:0000256" key="4">
    <source>
        <dbReference type="ARBA" id="ARBA00023242"/>
    </source>
</evidence>
<feature type="region of interest" description="Disordered" evidence="5">
    <location>
        <begin position="263"/>
        <end position="283"/>
    </location>
</feature>
<organism evidence="9 10">
    <name type="scientific">Euplotes crassus</name>
    <dbReference type="NCBI Taxonomy" id="5936"/>
    <lineage>
        <taxon>Eukaryota</taxon>
        <taxon>Sar</taxon>
        <taxon>Alveolata</taxon>
        <taxon>Ciliophora</taxon>
        <taxon>Intramacronucleata</taxon>
        <taxon>Spirotrichea</taxon>
        <taxon>Hypotrichia</taxon>
        <taxon>Euplotida</taxon>
        <taxon>Euplotidae</taxon>
        <taxon>Moneuplotes</taxon>
    </lineage>
</organism>
<dbReference type="PROSITE" id="PS50090">
    <property type="entry name" value="MYB_LIKE"/>
    <property type="match status" value="1"/>
</dbReference>
<dbReference type="EMBL" id="CAMPGE010028708">
    <property type="protein sequence ID" value="CAI2386221.1"/>
    <property type="molecule type" value="Genomic_DNA"/>
</dbReference>
<feature type="domain" description="HTH myb-type" evidence="8">
    <location>
        <begin position="26"/>
        <end position="78"/>
    </location>
</feature>
<protein>
    <submittedName>
        <fullName evidence="9">Uncharacterized protein</fullName>
    </submittedName>
</protein>
<dbReference type="InterPro" id="IPR009057">
    <property type="entry name" value="Homeodomain-like_sf"/>
</dbReference>
<keyword evidence="3" id="KW-0804">Transcription</keyword>
<reference evidence="9" key="1">
    <citation type="submission" date="2023-07" db="EMBL/GenBank/DDBJ databases">
        <authorList>
            <consortium name="AG Swart"/>
            <person name="Singh M."/>
            <person name="Singh A."/>
            <person name="Seah K."/>
            <person name="Emmerich C."/>
        </authorList>
    </citation>
    <scope>NUCLEOTIDE SEQUENCE</scope>
    <source>
        <strain evidence="9">DP1</strain>
    </source>
</reference>
<dbReference type="Pfam" id="PF00249">
    <property type="entry name" value="Myb_DNA-binding"/>
    <property type="match status" value="1"/>
</dbReference>
<keyword evidence="2" id="KW-0238">DNA-binding</keyword>
<dbReference type="InterPro" id="IPR017930">
    <property type="entry name" value="Myb_dom"/>
</dbReference>
<sequence>MIDESSSDQGDNHGSHHDQNQPRSLTKITGRWSQKEHQIFVDCLNKYGKDWVMLEKSITTRTSTQIRSHAQKYFNTIKEKFNVKDPYDNINYDMEHGIHQSLNEMEGTGTRKNLKSLNLNTREIQSYEEYKYDDKRNTLKHKSHELSNKWQYRDSSSGTPVSYPTSKQKNLKSSYQSNSKELKTEEPSKISLSSSLLLENGQVSIKGNKIKTSIPCEIEHITLASGLSSTMVVPSEPSMLEVRPMLLDKPMIFDLNMNSFLNKSDNSQQIPRSSSEQTSNKNSDFDKIMEVLDQNYCMFAVKGHCGESSECQMSSMHSPESSSSNSLNQSRGQSSSNNSQPVEHNTINNAWARRLHK</sequence>
<dbReference type="NCBIfam" id="TIGR01557">
    <property type="entry name" value="myb_SHAQKYF"/>
    <property type="match status" value="1"/>
</dbReference>
<keyword evidence="10" id="KW-1185">Reference proteome</keyword>
<dbReference type="SUPFAM" id="SSF46689">
    <property type="entry name" value="Homeodomain-like"/>
    <property type="match status" value="1"/>
</dbReference>
<feature type="domain" description="Myb-like" evidence="6">
    <location>
        <begin position="30"/>
        <end position="74"/>
    </location>
</feature>
<proteinExistence type="predicted"/>
<name>A0AAD1Y8Z3_EUPCR</name>
<dbReference type="CDD" id="cd00167">
    <property type="entry name" value="SANT"/>
    <property type="match status" value="1"/>
</dbReference>
<evidence type="ECO:0000313" key="10">
    <source>
        <dbReference type="Proteomes" id="UP001295684"/>
    </source>
</evidence>
<evidence type="ECO:0000256" key="3">
    <source>
        <dbReference type="ARBA" id="ARBA00023163"/>
    </source>
</evidence>
<dbReference type="Gene3D" id="1.10.10.60">
    <property type="entry name" value="Homeodomain-like"/>
    <property type="match status" value="1"/>
</dbReference>
<feature type="domain" description="SANT" evidence="7">
    <location>
        <begin position="27"/>
        <end position="78"/>
    </location>
</feature>
<feature type="compositionally biased region" description="Basic and acidic residues" evidence="5">
    <location>
        <begin position="10"/>
        <end position="20"/>
    </location>
</feature>
<accession>A0AAD1Y8Z3</accession>
<evidence type="ECO:0000256" key="2">
    <source>
        <dbReference type="ARBA" id="ARBA00023125"/>
    </source>
</evidence>
<feature type="region of interest" description="Disordered" evidence="5">
    <location>
        <begin position="1"/>
        <end position="24"/>
    </location>
</feature>
<dbReference type="InterPro" id="IPR017884">
    <property type="entry name" value="SANT_dom"/>
</dbReference>